<organism evidence="1 2">
    <name type="scientific">Nonomuraea guangzhouensis</name>
    <dbReference type="NCBI Taxonomy" id="1291555"/>
    <lineage>
        <taxon>Bacteria</taxon>
        <taxon>Bacillati</taxon>
        <taxon>Actinomycetota</taxon>
        <taxon>Actinomycetes</taxon>
        <taxon>Streptosporangiales</taxon>
        <taxon>Streptosporangiaceae</taxon>
        <taxon>Nonomuraea</taxon>
    </lineage>
</organism>
<reference evidence="2" key="1">
    <citation type="journal article" date="2019" name="Int. J. Syst. Evol. Microbiol.">
        <title>The Global Catalogue of Microorganisms (GCM) 10K type strain sequencing project: providing services to taxonomists for standard genome sequencing and annotation.</title>
        <authorList>
            <consortium name="The Broad Institute Genomics Platform"/>
            <consortium name="The Broad Institute Genome Sequencing Center for Infectious Disease"/>
            <person name="Wu L."/>
            <person name="Ma J."/>
        </authorList>
    </citation>
    <scope>NUCLEOTIDE SEQUENCE [LARGE SCALE GENOMIC DNA]</scope>
    <source>
        <strain evidence="2">CGMCC 1.15399</strain>
    </source>
</reference>
<dbReference type="Pfam" id="PF10049">
    <property type="entry name" value="DUF2283"/>
    <property type="match status" value="1"/>
</dbReference>
<keyword evidence="2" id="KW-1185">Reference proteome</keyword>
<dbReference type="RefSeq" id="WP_219536613.1">
    <property type="nucleotide sequence ID" value="NZ_JAHKRM010000031.1"/>
</dbReference>
<evidence type="ECO:0000313" key="1">
    <source>
        <dbReference type="EMBL" id="MFD1546980.1"/>
    </source>
</evidence>
<gene>
    <name evidence="1" type="ORF">ACFSJ0_58780</name>
</gene>
<sequence>MTLERHPGEWTFNPKAQAMYVTLRGPIPRGGVDATLPVDAVVNIDLDKDGRMVGVEIVTRWWPEEPETSAVPEEETTDEAE</sequence>
<dbReference type="EMBL" id="JBHUCM010000070">
    <property type="protein sequence ID" value="MFD1546980.1"/>
    <property type="molecule type" value="Genomic_DNA"/>
</dbReference>
<evidence type="ECO:0000313" key="2">
    <source>
        <dbReference type="Proteomes" id="UP001597097"/>
    </source>
</evidence>
<accession>A0ABW4GVT1</accession>
<comment type="caution">
    <text evidence="1">The sequence shown here is derived from an EMBL/GenBank/DDBJ whole genome shotgun (WGS) entry which is preliminary data.</text>
</comment>
<dbReference type="InterPro" id="IPR019270">
    <property type="entry name" value="DUF2283"/>
</dbReference>
<proteinExistence type="predicted"/>
<name>A0ABW4GVT1_9ACTN</name>
<dbReference type="Proteomes" id="UP001597097">
    <property type="component" value="Unassembled WGS sequence"/>
</dbReference>
<protein>
    <submittedName>
        <fullName evidence="1">DUF2283 domain-containing protein</fullName>
    </submittedName>
</protein>